<dbReference type="Proteomes" id="UP000182350">
    <property type="component" value="Unassembled WGS sequence"/>
</dbReference>
<evidence type="ECO:0000313" key="1">
    <source>
        <dbReference type="EMBL" id="SFX21097.1"/>
    </source>
</evidence>
<evidence type="ECO:0000313" key="2">
    <source>
        <dbReference type="Proteomes" id="UP000182350"/>
    </source>
</evidence>
<gene>
    <name evidence="1" type="ORF">SAMN02745752_00820</name>
</gene>
<dbReference type="RefSeq" id="WP_072325065.1">
    <property type="nucleotide sequence ID" value="NZ_FPJW01000002.1"/>
</dbReference>
<accession>A0A1K1V7G5</accession>
<protein>
    <recommendedName>
        <fullName evidence="3">Molecular chaperone</fullName>
    </recommendedName>
</protein>
<dbReference type="OrthoDB" id="5724405at2"/>
<dbReference type="AlphaFoldDB" id="A0A1K1V7G5"/>
<sequence>MNPLPLHFPELTRDQLNCCETRLEAVEQWLQHLPLAHPPASAEKLNTLLQEFNQLRLLPPRRLEWLDKIAPVAVHTLGELDQGPHLHQEGELSQQLQEQLAQSYKRCINDLLALRDQLPTPILARSLLASLHAALLHGGALILRACKLSVAAPEYSWPELNLLYHIASQSRLQHKKIQQQQPNTCEAAYLQVVLLGLIQAETLRPDELQQLWPLLASWAALVQILPADAPERLFQVVTNNGWQPQRSQPLEQQPTERDLGLNTLALTSQLSEHLQQGNDPLGNRLIQHLLACLGEPQERSSPRVASSGDIQLALGLRSVHYHLNNRQPFETLIAGQNFKVNTQNNPFIKEDQPDPWASAPDAVENKSIGTLAIIELDTEVSTSVENALDRRYPIHQLQLVNTSATGYCLLWPGQAPPQLRTGELIALQERTGTPWQPGMIRWIRDVKEGQQLGIERLGGRLQPCAIKPVIKIGPPADYLPGFLLPELKVLGVPASVITPLLPFKEGQKVEVSSKPQGVQRARLAELLSSPGEFQQFSLENIGHDDLRSFGLIS</sequence>
<reference evidence="1 2" key="1">
    <citation type="submission" date="2016-11" db="EMBL/GenBank/DDBJ databases">
        <authorList>
            <person name="Jaros S."/>
            <person name="Januszkiewicz K."/>
            <person name="Wedrychowicz H."/>
        </authorList>
    </citation>
    <scope>NUCLEOTIDE SEQUENCE [LARGE SCALE GENOMIC DNA]</scope>
    <source>
        <strain evidence="1 2">DSM 21637</strain>
    </source>
</reference>
<proteinExistence type="predicted"/>
<keyword evidence="2" id="KW-1185">Reference proteome</keyword>
<evidence type="ECO:0008006" key="3">
    <source>
        <dbReference type="Google" id="ProtNLM"/>
    </source>
</evidence>
<dbReference type="STRING" id="1122209.SAMN02745752_00820"/>
<organism evidence="1 2">
    <name type="scientific">Marinospirillum alkaliphilum DSM 21637</name>
    <dbReference type="NCBI Taxonomy" id="1122209"/>
    <lineage>
        <taxon>Bacteria</taxon>
        <taxon>Pseudomonadati</taxon>
        <taxon>Pseudomonadota</taxon>
        <taxon>Gammaproteobacteria</taxon>
        <taxon>Oceanospirillales</taxon>
        <taxon>Oceanospirillaceae</taxon>
        <taxon>Marinospirillum</taxon>
    </lineage>
</organism>
<name>A0A1K1V7G5_9GAMM</name>
<dbReference type="EMBL" id="FPJW01000002">
    <property type="protein sequence ID" value="SFX21097.1"/>
    <property type="molecule type" value="Genomic_DNA"/>
</dbReference>